<name>A0A917ND49_9GAMM</name>
<dbReference type="RefSeq" id="WP_188921315.1">
    <property type="nucleotide sequence ID" value="NZ_BMPZ01000007.1"/>
</dbReference>
<dbReference type="Proteomes" id="UP000613743">
    <property type="component" value="Unassembled WGS sequence"/>
</dbReference>
<sequence length="113" mass="12850">MKLKITPFLFIAALLGTTGLAGVSNAYAETRVVPTKNMQPIERYGNHRRQQVVVDKFGERTGEGIICPCIFDKMQDMKPKDGRFAAFGYVWVCKVFDQDDFCREVERVAVDVR</sequence>
<reference evidence="2" key="2">
    <citation type="submission" date="2020-09" db="EMBL/GenBank/DDBJ databases">
        <authorList>
            <person name="Sun Q."/>
            <person name="Ohkuma M."/>
        </authorList>
    </citation>
    <scope>NUCLEOTIDE SEQUENCE</scope>
    <source>
        <strain evidence="2">JCM 30804</strain>
    </source>
</reference>
<keyword evidence="3" id="KW-1185">Reference proteome</keyword>
<evidence type="ECO:0000256" key="1">
    <source>
        <dbReference type="SAM" id="SignalP"/>
    </source>
</evidence>
<dbReference type="AlphaFoldDB" id="A0A917ND49"/>
<evidence type="ECO:0000313" key="2">
    <source>
        <dbReference type="EMBL" id="GGI86154.1"/>
    </source>
</evidence>
<feature type="chain" id="PRO_5037530192" evidence="1">
    <location>
        <begin position="29"/>
        <end position="113"/>
    </location>
</feature>
<gene>
    <name evidence="2" type="ORF">GCM10009332_24320</name>
</gene>
<reference evidence="2" key="1">
    <citation type="journal article" date="2014" name="Int. J. Syst. Evol. Microbiol.">
        <title>Complete genome sequence of Corynebacterium casei LMG S-19264T (=DSM 44701T), isolated from a smear-ripened cheese.</title>
        <authorList>
            <consortium name="US DOE Joint Genome Institute (JGI-PGF)"/>
            <person name="Walter F."/>
            <person name="Albersmeier A."/>
            <person name="Kalinowski J."/>
            <person name="Ruckert C."/>
        </authorList>
    </citation>
    <scope>NUCLEOTIDE SEQUENCE</scope>
    <source>
        <strain evidence="2">JCM 30804</strain>
    </source>
</reference>
<feature type="signal peptide" evidence="1">
    <location>
        <begin position="1"/>
        <end position="28"/>
    </location>
</feature>
<organism evidence="2 3">
    <name type="scientific">Shewanella gelidii</name>
    <dbReference type="NCBI Taxonomy" id="1642821"/>
    <lineage>
        <taxon>Bacteria</taxon>
        <taxon>Pseudomonadati</taxon>
        <taxon>Pseudomonadota</taxon>
        <taxon>Gammaproteobacteria</taxon>
        <taxon>Alteromonadales</taxon>
        <taxon>Shewanellaceae</taxon>
        <taxon>Shewanella</taxon>
    </lineage>
</organism>
<accession>A0A917ND49</accession>
<evidence type="ECO:0000313" key="3">
    <source>
        <dbReference type="Proteomes" id="UP000613743"/>
    </source>
</evidence>
<keyword evidence="1" id="KW-0732">Signal</keyword>
<proteinExistence type="predicted"/>
<dbReference type="EMBL" id="BMPZ01000007">
    <property type="protein sequence ID" value="GGI86154.1"/>
    <property type="molecule type" value="Genomic_DNA"/>
</dbReference>
<comment type="caution">
    <text evidence="2">The sequence shown here is derived from an EMBL/GenBank/DDBJ whole genome shotgun (WGS) entry which is preliminary data.</text>
</comment>
<protein>
    <submittedName>
        <fullName evidence="2">Uncharacterized protein</fullName>
    </submittedName>
</protein>